<dbReference type="Pfam" id="PF01022">
    <property type="entry name" value="HTH_5"/>
    <property type="match status" value="1"/>
</dbReference>
<dbReference type="SMART" id="SM00418">
    <property type="entry name" value="HTH_ARSR"/>
    <property type="match status" value="1"/>
</dbReference>
<dbReference type="Gene3D" id="1.10.10.10">
    <property type="entry name" value="Winged helix-like DNA-binding domain superfamily/Winged helix DNA-binding domain"/>
    <property type="match status" value="1"/>
</dbReference>
<dbReference type="InterPro" id="IPR036390">
    <property type="entry name" value="WH_DNA-bd_sf"/>
</dbReference>
<dbReference type="RefSeq" id="WP_131865574.1">
    <property type="nucleotide sequence ID" value="NZ_SMCR01000005.1"/>
</dbReference>
<keyword evidence="7" id="KW-1185">Reference proteome</keyword>
<dbReference type="PANTHER" id="PTHR33154">
    <property type="entry name" value="TRANSCRIPTIONAL REGULATOR, ARSR FAMILY"/>
    <property type="match status" value="1"/>
</dbReference>
<dbReference type="PRINTS" id="PR00778">
    <property type="entry name" value="HTHARSR"/>
</dbReference>
<accession>A0A4R3YST0</accession>
<evidence type="ECO:0000256" key="1">
    <source>
        <dbReference type="ARBA" id="ARBA00022849"/>
    </source>
</evidence>
<dbReference type="EMBL" id="SMCR01000005">
    <property type="protein sequence ID" value="TCV95466.1"/>
    <property type="molecule type" value="Genomic_DNA"/>
</dbReference>
<dbReference type="InterPro" id="IPR001845">
    <property type="entry name" value="HTH_ArsR_DNA-bd_dom"/>
</dbReference>
<dbReference type="PANTHER" id="PTHR33154:SF18">
    <property type="entry name" value="ARSENICAL RESISTANCE OPERON REPRESSOR"/>
    <property type="match status" value="1"/>
</dbReference>
<proteinExistence type="predicted"/>
<dbReference type="InterPro" id="IPR011991">
    <property type="entry name" value="ArsR-like_HTH"/>
</dbReference>
<dbReference type="GO" id="GO:0046685">
    <property type="term" value="P:response to arsenic-containing substance"/>
    <property type="evidence" value="ECO:0007669"/>
    <property type="project" value="UniProtKB-KW"/>
</dbReference>
<reference evidence="6 7" key="1">
    <citation type="submission" date="2019-03" db="EMBL/GenBank/DDBJ databases">
        <title>Genomic Encyclopedia of Type Strains, Phase IV (KMG-IV): sequencing the most valuable type-strain genomes for metagenomic binning, comparative biology and taxonomic classification.</title>
        <authorList>
            <person name="Goeker M."/>
        </authorList>
    </citation>
    <scope>NUCLEOTIDE SEQUENCE [LARGE SCALE GENOMIC DNA]</scope>
    <source>
        <strain evidence="6 7">DSM 19580</strain>
    </source>
</reference>
<evidence type="ECO:0000313" key="7">
    <source>
        <dbReference type="Proteomes" id="UP000295719"/>
    </source>
</evidence>
<dbReference type="NCBIfam" id="NF033788">
    <property type="entry name" value="HTH_metalloreg"/>
    <property type="match status" value="1"/>
</dbReference>
<dbReference type="SUPFAM" id="SSF46785">
    <property type="entry name" value="Winged helix' DNA-binding domain"/>
    <property type="match status" value="1"/>
</dbReference>
<evidence type="ECO:0000259" key="5">
    <source>
        <dbReference type="PROSITE" id="PS50987"/>
    </source>
</evidence>
<dbReference type="GO" id="GO:0003700">
    <property type="term" value="F:DNA-binding transcription factor activity"/>
    <property type="evidence" value="ECO:0007669"/>
    <property type="project" value="InterPro"/>
</dbReference>
<evidence type="ECO:0000256" key="3">
    <source>
        <dbReference type="ARBA" id="ARBA00023125"/>
    </source>
</evidence>
<comment type="caution">
    <text evidence="6">The sequence shown here is derived from an EMBL/GenBank/DDBJ whole genome shotgun (WGS) entry which is preliminary data.</text>
</comment>
<dbReference type="Proteomes" id="UP000295719">
    <property type="component" value="Unassembled WGS sequence"/>
</dbReference>
<dbReference type="AlphaFoldDB" id="A0A4R3YST0"/>
<dbReference type="InterPro" id="IPR036388">
    <property type="entry name" value="WH-like_DNA-bd_sf"/>
</dbReference>
<dbReference type="GO" id="GO:0003677">
    <property type="term" value="F:DNA binding"/>
    <property type="evidence" value="ECO:0007669"/>
    <property type="project" value="UniProtKB-KW"/>
</dbReference>
<gene>
    <name evidence="6" type="ORF">EDC52_10568</name>
</gene>
<protein>
    <submittedName>
        <fullName evidence="6">DNA-binding transcriptional ArsR family regulator</fullName>
    </submittedName>
</protein>
<dbReference type="InterPro" id="IPR051081">
    <property type="entry name" value="HTH_MetalResp_TranReg"/>
</dbReference>
<sequence>MSTEQLNVNSRIAEAAVLLRLLGHPIRLHIALLLLPEPQTVSAMEEILRIKQPNLSQHLAVLRDAGIVHSTREAKSVTYEINPQLPLQLISALAAVIKGSEKPQADRRTAIEASPSDDNLAAPAIDLQHSKRDRLPVDSATIAKPGARQKSGQLDKGDALIFATVSFPAARE</sequence>
<dbReference type="PROSITE" id="PS50987">
    <property type="entry name" value="HTH_ARSR_2"/>
    <property type="match status" value="1"/>
</dbReference>
<keyword evidence="3 6" id="KW-0238">DNA-binding</keyword>
<keyword evidence="4" id="KW-0804">Transcription</keyword>
<name>A0A4R3YST0_9GAMM</name>
<keyword evidence="2" id="KW-0805">Transcription regulation</keyword>
<evidence type="ECO:0000256" key="4">
    <source>
        <dbReference type="ARBA" id="ARBA00023163"/>
    </source>
</evidence>
<feature type="domain" description="HTH arsR-type" evidence="5">
    <location>
        <begin position="8"/>
        <end position="101"/>
    </location>
</feature>
<evidence type="ECO:0000313" key="6">
    <source>
        <dbReference type="EMBL" id="TCV95466.1"/>
    </source>
</evidence>
<evidence type="ECO:0000256" key="2">
    <source>
        <dbReference type="ARBA" id="ARBA00023015"/>
    </source>
</evidence>
<organism evidence="6 7">
    <name type="scientific">Biostraticola tofi</name>
    <dbReference type="NCBI Taxonomy" id="466109"/>
    <lineage>
        <taxon>Bacteria</taxon>
        <taxon>Pseudomonadati</taxon>
        <taxon>Pseudomonadota</taxon>
        <taxon>Gammaproteobacteria</taxon>
        <taxon>Enterobacterales</taxon>
        <taxon>Bruguierivoracaceae</taxon>
        <taxon>Biostraticola</taxon>
    </lineage>
</organism>
<keyword evidence="1" id="KW-0059">Arsenical resistance</keyword>
<dbReference type="OrthoDB" id="9793058at2"/>
<dbReference type="CDD" id="cd00090">
    <property type="entry name" value="HTH_ARSR"/>
    <property type="match status" value="1"/>
</dbReference>